<evidence type="ECO:0000313" key="4">
    <source>
        <dbReference type="Proteomes" id="UP000321325"/>
    </source>
</evidence>
<dbReference type="EMBL" id="VRMB01000006">
    <property type="protein sequence ID" value="TXK70841.1"/>
    <property type="molecule type" value="Genomic_DNA"/>
</dbReference>
<organism evidence="1 3">
    <name type="scientific">Campylobacter volucris</name>
    <dbReference type="NCBI Taxonomy" id="1031542"/>
    <lineage>
        <taxon>Bacteria</taxon>
        <taxon>Pseudomonadati</taxon>
        <taxon>Campylobacterota</taxon>
        <taxon>Epsilonproteobacteria</taxon>
        <taxon>Campylobacterales</taxon>
        <taxon>Campylobacteraceae</taxon>
        <taxon>Campylobacter</taxon>
    </lineage>
</organism>
<keyword evidence="1" id="KW-0808">Transferase</keyword>
<dbReference type="GO" id="GO:0016740">
    <property type="term" value="F:transferase activity"/>
    <property type="evidence" value="ECO:0007669"/>
    <property type="project" value="UniProtKB-KW"/>
</dbReference>
<reference evidence="2 4" key="2">
    <citation type="submission" date="2019-08" db="EMBL/GenBank/DDBJ databases">
        <title>Rapid identification of Enteric Bacteria from Whole Genome Sequences (WGS) using Average Nucleotide Identity (ANI).</title>
        <authorList>
            <person name="Lane C."/>
        </authorList>
    </citation>
    <scope>NUCLEOTIDE SEQUENCE [LARGE SCALE GENOMIC DNA]</scope>
    <source>
        <strain evidence="2 4">2010D-8464</strain>
    </source>
</reference>
<protein>
    <submittedName>
        <fullName evidence="1">Glycosyl transferase</fullName>
    </submittedName>
</protein>
<sequence>MFKAYKLYKRNLKKNQNISINYNLQQLSDEEFHIDRFQKRFGYVPDFKNPQTFNEKLVYRILYDRNPIYTFLTDKLKARIFISHVLSNSVKDYEILSNNSILFKKIEYIKDELFATNSCKFLPKLYGIYDSIYDIDFKALPNSFVLKTNHDCGGYIIVKDKKDFLRNTNFFSESINKLNEHFKFNYYYKHKEWHYKNIEPKIFAEELLFGENEKPADTYKFHIFDHKQLNNNYIQFTMDRFDNYKRLMFDINWNLAPFNFVYENSCDQLPPKPNNFKEMLEISLKLSKVFDYVRVDLYSVKNCIYIGELTFTHGAASERVIPSHWDKNLGKLWKIKE</sequence>
<evidence type="ECO:0000313" key="3">
    <source>
        <dbReference type="Proteomes" id="UP000293421"/>
    </source>
</evidence>
<proteinExistence type="predicted"/>
<accession>A0AAE5YHV2</accession>
<dbReference type="EMBL" id="CP037746">
    <property type="protein sequence ID" value="QBL14265.1"/>
    <property type="molecule type" value="Genomic_DNA"/>
</dbReference>
<keyword evidence="4" id="KW-1185">Reference proteome</keyword>
<evidence type="ECO:0000313" key="1">
    <source>
        <dbReference type="EMBL" id="QBL14265.1"/>
    </source>
</evidence>
<reference evidence="1 3" key="1">
    <citation type="submission" date="2019-02" db="EMBL/GenBank/DDBJ databases">
        <title>Use of ANI for Rapid Identification of Enteric Bacteria.</title>
        <authorList>
            <person name="Pruckler J."/>
            <person name="Lane C."/>
            <person name="Aubert R."/>
        </authorList>
    </citation>
    <scope>NUCLEOTIDE SEQUENCE [LARGE SCALE GENOMIC DNA]</scope>
    <source>
        <strain evidence="1 3">2014D-0083</strain>
    </source>
</reference>
<gene>
    <name evidence="1" type="ORF">A9460_06500</name>
    <name evidence="2" type="ORF">FVD15_01900</name>
</gene>
<dbReference type="Pfam" id="PF14305">
    <property type="entry name" value="ATPgrasp_TupA"/>
    <property type="match status" value="1"/>
</dbReference>
<name>A0AAE5YHV2_9BACT</name>
<dbReference type="AlphaFoldDB" id="A0AAE5YHV2"/>
<dbReference type="InterPro" id="IPR029465">
    <property type="entry name" value="ATPgrasp_TupA"/>
</dbReference>
<dbReference type="Proteomes" id="UP000293421">
    <property type="component" value="Chromosome"/>
</dbReference>
<dbReference type="Proteomes" id="UP000321325">
    <property type="component" value="Unassembled WGS sequence"/>
</dbReference>
<evidence type="ECO:0000313" key="2">
    <source>
        <dbReference type="EMBL" id="TXK70841.1"/>
    </source>
</evidence>